<accession>A0A220MH36</accession>
<protein>
    <recommendedName>
        <fullName evidence="3">DUF2515 domain-containing protein</fullName>
    </recommendedName>
</protein>
<name>A0A220MH36_9BACL</name>
<evidence type="ECO:0008006" key="3">
    <source>
        <dbReference type="Google" id="ProtNLM"/>
    </source>
</evidence>
<dbReference type="EMBL" id="CP018145">
    <property type="protein sequence ID" value="ASJ54119.1"/>
    <property type="molecule type" value="Genomic_DNA"/>
</dbReference>
<dbReference type="InterPro" id="IPR019658">
    <property type="entry name" value="DUF2515"/>
</dbReference>
<evidence type="ECO:0000313" key="1">
    <source>
        <dbReference type="EMBL" id="ASJ54119.1"/>
    </source>
</evidence>
<dbReference type="AlphaFoldDB" id="A0A220MH36"/>
<proteinExistence type="predicted"/>
<gene>
    <name evidence="1" type="ORF">BP422_11525</name>
</gene>
<dbReference type="Pfam" id="PF10720">
    <property type="entry name" value="DUF2515"/>
    <property type="match status" value="1"/>
</dbReference>
<organism evidence="1 2">
    <name type="scientific">Brevibacillus formosus</name>
    <dbReference type="NCBI Taxonomy" id="54913"/>
    <lineage>
        <taxon>Bacteria</taxon>
        <taxon>Bacillati</taxon>
        <taxon>Bacillota</taxon>
        <taxon>Bacilli</taxon>
        <taxon>Bacillales</taxon>
        <taxon>Paenibacillaceae</taxon>
        <taxon>Brevibacillus</taxon>
    </lineage>
</organism>
<sequence length="351" mass="41001">MTDTTATKMAEQHLVAQIRQATFKANRNNVTRTQAYLAFYLEHQEVHWALLAHLVSRNGGWNMTDLKGEWLPLIMDPQAIEPFFWFLERCNWLIFHDAYPQLLLYAEMKRTGTDLTNLLSPLGVSVFMQSYWQEFLASKDSANITHALIVNEQQYIEQRVVQKPFTLNRIFASFAFVAQSALSMNQVLIPYRAHPTDRRLSLIGLNVHHFPDVRSRIQIGKTLYHQLFWDRFRFEKILSYCSRIPHTGSRADYWPHLFTPHHAPSTTEDEYQLRLDGHELLEGSPKIYSPRLQDAWADYGHDPADGVDWFRDEKWHKVVKEPAELPSIDSDSYVHSLQWIEYGVKLVTAIT</sequence>
<dbReference type="Proteomes" id="UP000197781">
    <property type="component" value="Chromosome"/>
</dbReference>
<evidence type="ECO:0000313" key="2">
    <source>
        <dbReference type="Proteomes" id="UP000197781"/>
    </source>
</evidence>
<dbReference type="RefSeq" id="WP_088907906.1">
    <property type="nucleotide sequence ID" value="NZ_CP018145.1"/>
</dbReference>
<reference evidence="1 2" key="1">
    <citation type="submission" date="2016-11" db="EMBL/GenBank/DDBJ databases">
        <authorList>
            <person name="Jaros S."/>
            <person name="Januszkiewicz K."/>
            <person name="Wedrychowicz H."/>
        </authorList>
    </citation>
    <scope>NUCLEOTIDE SEQUENCE [LARGE SCALE GENOMIC DNA]</scope>
    <source>
        <strain evidence="1 2">NF2</strain>
    </source>
</reference>
<dbReference type="KEGG" id="bfm:BP422_11525"/>